<evidence type="ECO:0000256" key="4">
    <source>
        <dbReference type="ARBA" id="ARBA00004554"/>
    </source>
</evidence>
<evidence type="ECO:0000256" key="17">
    <source>
        <dbReference type="ARBA" id="ARBA00036250"/>
    </source>
</evidence>
<feature type="transmembrane region" description="Helical" evidence="23">
    <location>
        <begin position="341"/>
        <end position="360"/>
    </location>
</feature>
<evidence type="ECO:0000313" key="25">
    <source>
        <dbReference type="Proteomes" id="UP000828390"/>
    </source>
</evidence>
<keyword evidence="5" id="KW-0813">Transport</keyword>
<feature type="region of interest" description="Disordered" evidence="22">
    <location>
        <begin position="1"/>
        <end position="21"/>
    </location>
</feature>
<keyword evidence="8 23" id="KW-0812">Transmembrane</keyword>
<evidence type="ECO:0000256" key="22">
    <source>
        <dbReference type="SAM" id="MobiDB-lite"/>
    </source>
</evidence>
<evidence type="ECO:0000256" key="18">
    <source>
        <dbReference type="ARBA" id="ARBA00040650"/>
    </source>
</evidence>
<comment type="catalytic activity">
    <reaction evidence="17">
        <text>folate(in) + H(+)(in) = folate(out) + H(+)(out)</text>
        <dbReference type="Rhea" id="RHEA:70159"/>
        <dbReference type="ChEBI" id="CHEBI:15378"/>
        <dbReference type="ChEBI" id="CHEBI:62501"/>
    </reaction>
</comment>
<evidence type="ECO:0000256" key="23">
    <source>
        <dbReference type="SAM" id="Phobius"/>
    </source>
</evidence>
<evidence type="ECO:0000256" key="21">
    <source>
        <dbReference type="ARBA" id="ARBA00047850"/>
    </source>
</evidence>
<comment type="catalytic activity">
    <reaction evidence="20">
        <text>pemetrexed(in) + H(+)(in) = pemetrexed(out) + H(+)(out)</text>
        <dbReference type="Rhea" id="RHEA:70171"/>
        <dbReference type="ChEBI" id="CHEBI:15378"/>
        <dbReference type="ChEBI" id="CHEBI:63724"/>
    </reaction>
</comment>
<protein>
    <recommendedName>
        <fullName evidence="18">Proton-coupled folate transporter</fullName>
    </recommendedName>
    <alternativeName>
        <fullName evidence="19">Solute carrier family 46 member 1</fullName>
    </alternativeName>
</protein>
<dbReference type="EMBL" id="JAIWYP010000001">
    <property type="protein sequence ID" value="KAH3892239.1"/>
    <property type="molecule type" value="Genomic_DNA"/>
</dbReference>
<name>A0A9D4NEF8_DREPO</name>
<evidence type="ECO:0000256" key="6">
    <source>
        <dbReference type="ARBA" id="ARBA00022475"/>
    </source>
</evidence>
<dbReference type="SUPFAM" id="SSF103473">
    <property type="entry name" value="MFS general substrate transporter"/>
    <property type="match status" value="1"/>
</dbReference>
<feature type="transmembrane region" description="Helical" evidence="23">
    <location>
        <begin position="231"/>
        <end position="252"/>
    </location>
</feature>
<reference evidence="24" key="1">
    <citation type="journal article" date="2019" name="bioRxiv">
        <title>The Genome of the Zebra Mussel, Dreissena polymorpha: A Resource for Invasive Species Research.</title>
        <authorList>
            <person name="McCartney M.A."/>
            <person name="Auch B."/>
            <person name="Kono T."/>
            <person name="Mallez S."/>
            <person name="Zhang Y."/>
            <person name="Obille A."/>
            <person name="Becker A."/>
            <person name="Abrahante J.E."/>
            <person name="Garbe J."/>
            <person name="Badalamenti J.P."/>
            <person name="Herman A."/>
            <person name="Mangelson H."/>
            <person name="Liachko I."/>
            <person name="Sullivan S."/>
            <person name="Sone E.D."/>
            <person name="Koren S."/>
            <person name="Silverstein K.A.T."/>
            <person name="Beckman K.B."/>
            <person name="Gohl D.M."/>
        </authorList>
    </citation>
    <scope>NUCLEOTIDE SEQUENCE</scope>
    <source>
        <strain evidence="24">Duluth1</strain>
        <tissue evidence="24">Whole animal</tissue>
    </source>
</reference>
<dbReference type="Gene3D" id="1.20.1250.20">
    <property type="entry name" value="MFS general substrate transporter like domains"/>
    <property type="match status" value="1"/>
</dbReference>
<dbReference type="GO" id="GO:0015293">
    <property type="term" value="F:symporter activity"/>
    <property type="evidence" value="ECO:0007669"/>
    <property type="project" value="UniProtKB-KW"/>
</dbReference>
<dbReference type="GO" id="GO:0016324">
    <property type="term" value="C:apical plasma membrane"/>
    <property type="evidence" value="ECO:0007669"/>
    <property type="project" value="UniProtKB-SubCell"/>
</dbReference>
<evidence type="ECO:0000256" key="13">
    <source>
        <dbReference type="ARBA" id="ARBA00023136"/>
    </source>
</evidence>
<comment type="subcellular location">
    <subcellularLocation>
        <location evidence="2">Apical cell membrane</location>
        <topology evidence="2">Multi-pass membrane protein</topology>
    </subcellularLocation>
    <subcellularLocation>
        <location evidence="4">Basolateral cell membrane</location>
        <topology evidence="4">Multi-pass membrane protein</topology>
    </subcellularLocation>
    <subcellularLocation>
        <location evidence="3">Cytoplasm</location>
    </subcellularLocation>
    <subcellularLocation>
        <location evidence="1">Endosome membrane</location>
        <topology evidence="1">Multi-pass membrane protein</topology>
    </subcellularLocation>
</comment>
<accession>A0A9D4NEF8</accession>
<evidence type="ECO:0000256" key="8">
    <source>
        <dbReference type="ARBA" id="ARBA00022692"/>
    </source>
</evidence>
<evidence type="ECO:0000256" key="5">
    <source>
        <dbReference type="ARBA" id="ARBA00022448"/>
    </source>
</evidence>
<evidence type="ECO:0000256" key="1">
    <source>
        <dbReference type="ARBA" id="ARBA00004337"/>
    </source>
</evidence>
<dbReference type="Proteomes" id="UP000828390">
    <property type="component" value="Unassembled WGS sequence"/>
</dbReference>
<reference evidence="24" key="2">
    <citation type="submission" date="2020-11" db="EMBL/GenBank/DDBJ databases">
        <authorList>
            <person name="McCartney M.A."/>
            <person name="Auch B."/>
            <person name="Kono T."/>
            <person name="Mallez S."/>
            <person name="Becker A."/>
            <person name="Gohl D.M."/>
            <person name="Silverstein K.A.T."/>
            <person name="Koren S."/>
            <person name="Bechman K.B."/>
            <person name="Herman A."/>
            <person name="Abrahante J.E."/>
            <person name="Garbe J."/>
        </authorList>
    </citation>
    <scope>NUCLEOTIDE SEQUENCE</scope>
    <source>
        <strain evidence="24">Duluth1</strain>
        <tissue evidence="24">Whole animal</tissue>
    </source>
</reference>
<dbReference type="PANTHER" id="PTHR23507">
    <property type="entry name" value="ZGC:174356"/>
    <property type="match status" value="1"/>
</dbReference>
<feature type="transmembrane region" description="Helical" evidence="23">
    <location>
        <begin position="462"/>
        <end position="485"/>
    </location>
</feature>
<evidence type="ECO:0000256" key="20">
    <source>
        <dbReference type="ARBA" id="ARBA00047769"/>
    </source>
</evidence>
<evidence type="ECO:0000256" key="10">
    <source>
        <dbReference type="ARBA" id="ARBA00022847"/>
    </source>
</evidence>
<feature type="transmembrane region" description="Helical" evidence="23">
    <location>
        <begin position="397"/>
        <end position="417"/>
    </location>
</feature>
<dbReference type="Pfam" id="PF07690">
    <property type="entry name" value="MFS_1"/>
    <property type="match status" value="1"/>
</dbReference>
<sequence length="504" mass="55759">MNEIGGENEPLLVNGGKSSDCLNNSQRGTELATKQRKSRVRNFLVLGVIVVIFKGSEQMTEVTLKQFIYAWCKENPDVATGNDSVNVNSSDCTATKTASQRQASTWELYLNLVRSILIYFSVSFAGTLSDYVGRKPFLYLSVAGYALRSGILSIVIYFNLNIAWLYLANVLDGLCGSIYTITLLTYTCAADMTDRSHERVFGLVVMETFSGLGLMSTQYGNGYLIQNLGFFYPMITSLGGILISLILSYLFLFETNDQNRIIEEVKKNITFSKSLTKLPAFKTLLKNYTSFYVRDRTSHERQIFWVCIITFLLTEFCIQSRSDPLTLYQLGAPFCWGPTLLGLYNMTYIGTTMIVACFILKAVQRCVSDPVIACFGLLSALANMMVTALVTSNTLSFIAIGVGFASVLPKPILRGIASSRASSRLQGAVFAGLESSELVCAVVSGPISLSIYSATLDTFKGLIFIILAAVYALAFLFMVYLTYLLKKFSFKKNEPVEDHVTVKT</sequence>
<dbReference type="GO" id="GO:0005542">
    <property type="term" value="F:folic acid binding"/>
    <property type="evidence" value="ECO:0007669"/>
    <property type="project" value="UniProtKB-KW"/>
</dbReference>
<feature type="transmembrane region" description="Helical" evidence="23">
    <location>
        <begin position="372"/>
        <end position="391"/>
    </location>
</feature>
<keyword evidence="9" id="KW-0967">Endosome</keyword>
<dbReference type="InterPro" id="IPR036259">
    <property type="entry name" value="MFS_trans_sf"/>
</dbReference>
<comment type="catalytic activity">
    <reaction evidence="16">
        <text>(6S)-5-methyl-5,6,7,8-tetrahydrofolate(in) + H(+)(in) = (6S)-5-methyl-5,6,7,8-tetrahydrofolate(out) + H(+)(out)</text>
        <dbReference type="Rhea" id="RHEA:70167"/>
        <dbReference type="ChEBI" id="CHEBI:15378"/>
        <dbReference type="ChEBI" id="CHEBI:18608"/>
    </reaction>
</comment>
<evidence type="ECO:0000256" key="7">
    <source>
        <dbReference type="ARBA" id="ARBA00022490"/>
    </source>
</evidence>
<feature type="transmembrane region" description="Helical" evidence="23">
    <location>
        <begin position="438"/>
        <end position="456"/>
    </location>
</feature>
<keyword evidence="7" id="KW-0963">Cytoplasm</keyword>
<dbReference type="GO" id="GO:0016323">
    <property type="term" value="C:basolateral plasma membrane"/>
    <property type="evidence" value="ECO:0007669"/>
    <property type="project" value="UniProtKB-SubCell"/>
</dbReference>
<evidence type="ECO:0000256" key="11">
    <source>
        <dbReference type="ARBA" id="ARBA00022954"/>
    </source>
</evidence>
<dbReference type="InterPro" id="IPR011701">
    <property type="entry name" value="MFS"/>
</dbReference>
<dbReference type="OrthoDB" id="419734at2759"/>
<evidence type="ECO:0000256" key="3">
    <source>
        <dbReference type="ARBA" id="ARBA00004496"/>
    </source>
</evidence>
<gene>
    <name evidence="24" type="ORF">DPMN_016353</name>
</gene>
<feature type="transmembrane region" description="Helical" evidence="23">
    <location>
        <begin position="137"/>
        <end position="158"/>
    </location>
</feature>
<evidence type="ECO:0000256" key="12">
    <source>
        <dbReference type="ARBA" id="ARBA00022989"/>
    </source>
</evidence>
<dbReference type="AlphaFoldDB" id="A0A9D4NEF8"/>
<organism evidence="24 25">
    <name type="scientific">Dreissena polymorpha</name>
    <name type="common">Zebra mussel</name>
    <name type="synonym">Mytilus polymorpha</name>
    <dbReference type="NCBI Taxonomy" id="45954"/>
    <lineage>
        <taxon>Eukaryota</taxon>
        <taxon>Metazoa</taxon>
        <taxon>Spiralia</taxon>
        <taxon>Lophotrochozoa</taxon>
        <taxon>Mollusca</taxon>
        <taxon>Bivalvia</taxon>
        <taxon>Autobranchia</taxon>
        <taxon>Heteroconchia</taxon>
        <taxon>Euheterodonta</taxon>
        <taxon>Imparidentia</taxon>
        <taxon>Neoheterodontei</taxon>
        <taxon>Myida</taxon>
        <taxon>Dreissenoidea</taxon>
        <taxon>Dreissenidae</taxon>
        <taxon>Dreissena</taxon>
    </lineage>
</organism>
<keyword evidence="14" id="KW-1015">Disulfide bond</keyword>
<comment type="catalytic activity">
    <reaction evidence="21">
        <text>methotrexate(in) + H(+)(in) = methotrexate(out) + H(+)(out)</text>
        <dbReference type="Rhea" id="RHEA:70163"/>
        <dbReference type="ChEBI" id="CHEBI:15378"/>
        <dbReference type="ChEBI" id="CHEBI:50681"/>
    </reaction>
</comment>
<feature type="transmembrane region" description="Helical" evidence="23">
    <location>
        <begin position="108"/>
        <end position="125"/>
    </location>
</feature>
<evidence type="ECO:0000256" key="2">
    <source>
        <dbReference type="ARBA" id="ARBA00004424"/>
    </source>
</evidence>
<comment type="caution">
    <text evidence="24">The sequence shown here is derived from an EMBL/GenBank/DDBJ whole genome shotgun (WGS) entry which is preliminary data.</text>
</comment>
<evidence type="ECO:0000256" key="14">
    <source>
        <dbReference type="ARBA" id="ARBA00023157"/>
    </source>
</evidence>
<keyword evidence="12 23" id="KW-1133">Transmembrane helix</keyword>
<feature type="transmembrane region" description="Helical" evidence="23">
    <location>
        <begin position="164"/>
        <end position="188"/>
    </location>
</feature>
<evidence type="ECO:0000256" key="15">
    <source>
        <dbReference type="ARBA" id="ARBA00023180"/>
    </source>
</evidence>
<keyword evidence="6" id="KW-1003">Cell membrane</keyword>
<feature type="transmembrane region" description="Helical" evidence="23">
    <location>
        <begin position="303"/>
        <end position="321"/>
    </location>
</feature>
<keyword evidence="11" id="KW-0290">Folate-binding</keyword>
<evidence type="ECO:0000256" key="16">
    <source>
        <dbReference type="ARBA" id="ARBA00036193"/>
    </source>
</evidence>
<keyword evidence="13 23" id="KW-0472">Membrane</keyword>
<evidence type="ECO:0000313" key="24">
    <source>
        <dbReference type="EMBL" id="KAH3892239.1"/>
    </source>
</evidence>
<dbReference type="GO" id="GO:0010008">
    <property type="term" value="C:endosome membrane"/>
    <property type="evidence" value="ECO:0007669"/>
    <property type="project" value="UniProtKB-SubCell"/>
</dbReference>
<dbReference type="PANTHER" id="PTHR23507:SF2">
    <property type="entry name" value="PROTON-COUPLED FOLATE TRANSPORTER"/>
    <property type="match status" value="1"/>
</dbReference>
<keyword evidence="10" id="KW-0769">Symport</keyword>
<keyword evidence="25" id="KW-1185">Reference proteome</keyword>
<keyword evidence="15" id="KW-0325">Glycoprotein</keyword>
<evidence type="ECO:0000256" key="19">
    <source>
        <dbReference type="ARBA" id="ARBA00042514"/>
    </source>
</evidence>
<proteinExistence type="predicted"/>
<evidence type="ECO:0000256" key="9">
    <source>
        <dbReference type="ARBA" id="ARBA00022753"/>
    </source>
</evidence>